<feature type="domain" description="HTH cro/C1-type" evidence="4">
    <location>
        <begin position="13"/>
        <end position="67"/>
    </location>
</feature>
<feature type="region of interest" description="Disordered" evidence="2">
    <location>
        <begin position="578"/>
        <end position="608"/>
    </location>
</feature>
<keyword evidence="3" id="KW-0472">Membrane</keyword>
<dbReference type="SUPFAM" id="SSF52540">
    <property type="entry name" value="P-loop containing nucleoside triphosphate hydrolases"/>
    <property type="match status" value="1"/>
</dbReference>
<dbReference type="RefSeq" id="WP_105352912.1">
    <property type="nucleotide sequence ID" value="NZ_PUIA01000035.1"/>
</dbReference>
<evidence type="ECO:0000259" key="4">
    <source>
        <dbReference type="PROSITE" id="PS50943"/>
    </source>
</evidence>
<feature type="transmembrane region" description="Helical" evidence="3">
    <location>
        <begin position="332"/>
        <end position="355"/>
    </location>
</feature>
<feature type="region of interest" description="Disordered" evidence="2">
    <location>
        <begin position="66"/>
        <end position="164"/>
    </location>
</feature>
<evidence type="ECO:0000313" key="6">
    <source>
        <dbReference type="Proteomes" id="UP000240009"/>
    </source>
</evidence>
<keyword evidence="3" id="KW-1133">Transmembrane helix</keyword>
<feature type="transmembrane region" description="Helical" evidence="3">
    <location>
        <begin position="440"/>
        <end position="458"/>
    </location>
</feature>
<dbReference type="InterPro" id="IPR011646">
    <property type="entry name" value="KAP_P-loop"/>
</dbReference>
<evidence type="ECO:0000256" key="1">
    <source>
        <dbReference type="ARBA" id="ARBA00023125"/>
    </source>
</evidence>
<proteinExistence type="predicted"/>
<dbReference type="InterPro" id="IPR001387">
    <property type="entry name" value="Cro/C1-type_HTH"/>
</dbReference>
<dbReference type="GO" id="GO:0003677">
    <property type="term" value="F:DNA binding"/>
    <property type="evidence" value="ECO:0007669"/>
    <property type="project" value="UniProtKB-KW"/>
</dbReference>
<keyword evidence="3" id="KW-0812">Transmembrane</keyword>
<dbReference type="Gene3D" id="1.10.260.40">
    <property type="entry name" value="lambda repressor-like DNA-binding domains"/>
    <property type="match status" value="1"/>
</dbReference>
<dbReference type="CDD" id="cd00093">
    <property type="entry name" value="HTH_XRE"/>
    <property type="match status" value="1"/>
</dbReference>
<dbReference type="AlphaFoldDB" id="A0A2S8FMD1"/>
<organism evidence="5 6">
    <name type="scientific">Blastopirellula marina</name>
    <dbReference type="NCBI Taxonomy" id="124"/>
    <lineage>
        <taxon>Bacteria</taxon>
        <taxon>Pseudomonadati</taxon>
        <taxon>Planctomycetota</taxon>
        <taxon>Planctomycetia</taxon>
        <taxon>Pirellulales</taxon>
        <taxon>Pirellulaceae</taxon>
        <taxon>Blastopirellula</taxon>
    </lineage>
</organism>
<reference evidence="5 6" key="1">
    <citation type="submission" date="2018-02" db="EMBL/GenBank/DDBJ databases">
        <title>Comparative genomes isolates from brazilian mangrove.</title>
        <authorList>
            <person name="Araujo J.E."/>
            <person name="Taketani R.G."/>
            <person name="Silva M.C.P."/>
            <person name="Loureco M.V."/>
            <person name="Andreote F.D."/>
        </authorList>
    </citation>
    <scope>NUCLEOTIDE SEQUENCE [LARGE SCALE GENOMIC DNA]</scope>
    <source>
        <strain evidence="5 6">HEX-2 MGV</strain>
    </source>
</reference>
<dbReference type="PROSITE" id="PS50943">
    <property type="entry name" value="HTH_CROC1"/>
    <property type="match status" value="1"/>
</dbReference>
<dbReference type="PANTHER" id="PTHR46558:SF11">
    <property type="entry name" value="HTH-TYPE TRANSCRIPTIONAL REGULATOR XRE"/>
    <property type="match status" value="1"/>
</dbReference>
<feature type="compositionally biased region" description="Basic and acidic residues" evidence="2">
    <location>
        <begin position="67"/>
        <end position="79"/>
    </location>
</feature>
<comment type="caution">
    <text evidence="5">The sequence shown here is derived from an EMBL/GenBank/DDBJ whole genome shotgun (WGS) entry which is preliminary data.</text>
</comment>
<dbReference type="OrthoDB" id="88903at2"/>
<protein>
    <recommendedName>
        <fullName evidence="4">HTH cro/C1-type domain-containing protein</fullName>
    </recommendedName>
</protein>
<dbReference type="InterPro" id="IPR010982">
    <property type="entry name" value="Lambda_DNA-bd_dom_sf"/>
</dbReference>
<dbReference type="Pfam" id="PF01381">
    <property type="entry name" value="HTH_3"/>
    <property type="match status" value="1"/>
</dbReference>
<dbReference type="Proteomes" id="UP000240009">
    <property type="component" value="Unassembled WGS sequence"/>
</dbReference>
<accession>A0A2S8FMD1</accession>
<name>A0A2S8FMD1_9BACT</name>
<feature type="transmembrane region" description="Helical" evidence="3">
    <location>
        <begin position="304"/>
        <end position="326"/>
    </location>
</feature>
<evidence type="ECO:0000256" key="3">
    <source>
        <dbReference type="SAM" id="Phobius"/>
    </source>
</evidence>
<evidence type="ECO:0000256" key="2">
    <source>
        <dbReference type="SAM" id="MobiDB-lite"/>
    </source>
</evidence>
<dbReference type="EMBL" id="PUIA01000035">
    <property type="protein sequence ID" value="PQO33287.1"/>
    <property type="molecule type" value="Genomic_DNA"/>
</dbReference>
<evidence type="ECO:0000313" key="5">
    <source>
        <dbReference type="EMBL" id="PQO33287.1"/>
    </source>
</evidence>
<keyword evidence="1" id="KW-0238">DNA-binding</keyword>
<dbReference type="Pfam" id="PF07693">
    <property type="entry name" value="KAP_NTPase"/>
    <property type="match status" value="2"/>
</dbReference>
<dbReference type="SUPFAM" id="SSF47413">
    <property type="entry name" value="lambda repressor-like DNA-binding domains"/>
    <property type="match status" value="1"/>
</dbReference>
<feature type="transmembrane region" description="Helical" evidence="3">
    <location>
        <begin position="406"/>
        <end position="428"/>
    </location>
</feature>
<dbReference type="PANTHER" id="PTHR46558">
    <property type="entry name" value="TRACRIPTIONAL REGULATORY PROTEIN-RELATED-RELATED"/>
    <property type="match status" value="1"/>
</dbReference>
<dbReference type="InterPro" id="IPR027417">
    <property type="entry name" value="P-loop_NTPase"/>
</dbReference>
<sequence length="715" mass="79652">MSNDNTTELGRRIRALRESHNLSQKELAVKLGVHQRDISSLETSPFLGRTDILATLARHFNISIEELTGRTEQQDEVERPNPPPAGDPNAVSPRNTSPPAPAIEPDTSRQNPPKELSAGSPMFISGAGPGQSSPNSTRDSEDEENQDASRTDSVKVTPEPASGEMSASIGAIKFSAEGTVSPPKPGSITGHMLSVRREASDDSACLNIRGCAHALATFFASVEKDLFFAIFGPWGRGKSFLMRFVTAQLEDNGYSVISFSAWRFRKTPELWVYLYEVIRDRLGSENWLGGLGLRMRIGVMRHGYWQLVWLIVALGLAILPLGAIYLNYALTIFNAVGILGCVVLVNFYMGGASFLRALNSEYLALNKHDEKLGVQGLIGEEIVNVFRGWLPTDEEKKLFDSAFNKILIVSGVFSLIVLLPFVLVLVGVELNFALPQWQYFLPPFVIWCFAVSVLCWSIRAGISKTSKVMIVVDDLDRCDADDLLSIVESLKVVLDDPRLHERVQVVMLIEEEILKRAIVKKYEKLVQVDNNSPSSNSEIQRLAREHIEKLFLCYYRLPTLVPSNVGDLVDAFIKEGSEPDSSKYEGKSTREGVDVRSDQQKALDEQPKEPEGNLTFYILNPKNASVYNERDEQALRKILNHHFASGDCLNPSPRSIRCWLFKFQLARLLHRVQEEHDVKPEKLATALMEVYCGNPKALDNDGTMHSLKPIVEAVA</sequence>
<dbReference type="SMART" id="SM00530">
    <property type="entry name" value="HTH_XRE"/>
    <property type="match status" value="1"/>
</dbReference>
<gene>
    <name evidence="5" type="ORF">C5Y96_10575</name>
</gene>